<dbReference type="Gene3D" id="1.10.150.240">
    <property type="entry name" value="Putative phosphatase, domain 2"/>
    <property type="match status" value="1"/>
</dbReference>
<dbReference type="Pfam" id="PF13419">
    <property type="entry name" value="HAD_2"/>
    <property type="match status" value="1"/>
</dbReference>
<dbReference type="GO" id="GO:0008967">
    <property type="term" value="F:phosphoglycolate phosphatase activity"/>
    <property type="evidence" value="ECO:0007669"/>
    <property type="project" value="TreeGrafter"/>
</dbReference>
<dbReference type="SFLD" id="SFLDS00003">
    <property type="entry name" value="Haloacid_Dehalogenase"/>
    <property type="match status" value="1"/>
</dbReference>
<dbReference type="PANTHER" id="PTHR43434:SF1">
    <property type="entry name" value="PHOSPHOGLYCOLATE PHOSPHATASE"/>
    <property type="match status" value="1"/>
</dbReference>
<dbReference type="Gene3D" id="3.40.50.1000">
    <property type="entry name" value="HAD superfamily/HAD-like"/>
    <property type="match status" value="1"/>
</dbReference>
<dbReference type="EMBL" id="FPHL01000058">
    <property type="protein sequence ID" value="SFV69387.1"/>
    <property type="molecule type" value="Genomic_DNA"/>
</dbReference>
<reference evidence="1" key="1">
    <citation type="submission" date="2016-10" db="EMBL/GenBank/DDBJ databases">
        <authorList>
            <person name="de Groot N.N."/>
        </authorList>
    </citation>
    <scope>NUCLEOTIDE SEQUENCE</scope>
</reference>
<dbReference type="NCBIfam" id="TIGR01509">
    <property type="entry name" value="HAD-SF-IA-v3"/>
    <property type="match status" value="1"/>
</dbReference>
<organism evidence="1">
    <name type="scientific">hydrothermal vent metagenome</name>
    <dbReference type="NCBI Taxonomy" id="652676"/>
    <lineage>
        <taxon>unclassified sequences</taxon>
        <taxon>metagenomes</taxon>
        <taxon>ecological metagenomes</taxon>
    </lineage>
</organism>
<dbReference type="InterPro" id="IPR006439">
    <property type="entry name" value="HAD-SF_hydro_IA"/>
</dbReference>
<gene>
    <name evidence="1" type="ORF">MNB_SV-10-165</name>
</gene>
<dbReference type="InterPro" id="IPR036412">
    <property type="entry name" value="HAD-like_sf"/>
</dbReference>
<dbReference type="InterPro" id="IPR050155">
    <property type="entry name" value="HAD-like_hydrolase_sf"/>
</dbReference>
<dbReference type="SFLD" id="SFLDG01129">
    <property type="entry name" value="C1.5:_HAD__Beta-PGM__Phosphata"/>
    <property type="match status" value="1"/>
</dbReference>
<proteinExistence type="predicted"/>
<dbReference type="PROSITE" id="PS01228">
    <property type="entry name" value="COF_1"/>
    <property type="match status" value="1"/>
</dbReference>
<dbReference type="SUPFAM" id="SSF56784">
    <property type="entry name" value="HAD-like"/>
    <property type="match status" value="1"/>
</dbReference>
<protein>
    <submittedName>
        <fullName evidence="1">Predicted phosphatase</fullName>
    </submittedName>
</protein>
<dbReference type="InterPro" id="IPR041492">
    <property type="entry name" value="HAD_2"/>
</dbReference>
<dbReference type="PANTHER" id="PTHR43434">
    <property type="entry name" value="PHOSPHOGLYCOLATE PHOSPHATASE"/>
    <property type="match status" value="1"/>
</dbReference>
<name>A0A1W1CUJ6_9ZZZZ</name>
<evidence type="ECO:0000313" key="1">
    <source>
        <dbReference type="EMBL" id="SFV69387.1"/>
    </source>
</evidence>
<dbReference type="InterPro" id="IPR023198">
    <property type="entry name" value="PGP-like_dom2"/>
</dbReference>
<dbReference type="AlphaFoldDB" id="A0A1W1CUJ6"/>
<dbReference type="GO" id="GO:0006281">
    <property type="term" value="P:DNA repair"/>
    <property type="evidence" value="ECO:0007669"/>
    <property type="project" value="TreeGrafter"/>
</dbReference>
<dbReference type="NCBIfam" id="TIGR01549">
    <property type="entry name" value="HAD-SF-IA-v1"/>
    <property type="match status" value="1"/>
</dbReference>
<sequence length="206" mass="23666">MNRKLIIFDMDGTLVNSSLTIANAINYVRKNLGFDAMDPAFILKHVNDHTINPAQFFYHSKKFDPDHERWFSEYYTKHHEKELVLYDGIRELLQSLKAQGKLLAVATNAYRNSTVESLTWLGIYSLFDAIACYDDVLEGKPRPDMIYKLLDELDVREKETLFIGDGPRDEMAAKAANVDYVMVDWGFTEHTDAVRSVEALKTLLHA</sequence>
<dbReference type="InterPro" id="IPR023214">
    <property type="entry name" value="HAD_sf"/>
</dbReference>
<dbReference type="SFLD" id="SFLDG01135">
    <property type="entry name" value="C1.5.6:_HAD__Beta-PGM__Phospha"/>
    <property type="match status" value="1"/>
</dbReference>
<accession>A0A1W1CUJ6</accession>